<sequence>MRKSVDDKQSTPVSPTPTYVASFPGTCIISTDQSSRNFPLFDHLQQLCEELEYTHGADEPACLRSLTKTHRLPDAPCIPLDSRSVIAYSLQDLDTPGLNKFDRRLWNCGANPNIKTLSHQPTFERRIVVTEDSSLHLVLSENRIIYVKPLPAYLCSYAFWEHLLDPENPDISPEERNRVTTTSLGFVRIYASLITHHADYAIAIRNGLLPPCDNLTFEPLITFTSGFAALPSTATSPRWCYGELLLGALNFHSGLFLHRYHFNRFESTSSASSPLRCSCSLVLVLF</sequence>
<proteinExistence type="predicted"/>
<gene>
    <name evidence="1" type="ORF">P171DRAFT_138334</name>
</gene>
<protein>
    <submittedName>
        <fullName evidence="1">Uncharacterized protein</fullName>
    </submittedName>
</protein>
<organism evidence="1 2">
    <name type="scientific">Karstenula rhodostoma CBS 690.94</name>
    <dbReference type="NCBI Taxonomy" id="1392251"/>
    <lineage>
        <taxon>Eukaryota</taxon>
        <taxon>Fungi</taxon>
        <taxon>Dikarya</taxon>
        <taxon>Ascomycota</taxon>
        <taxon>Pezizomycotina</taxon>
        <taxon>Dothideomycetes</taxon>
        <taxon>Pleosporomycetidae</taxon>
        <taxon>Pleosporales</taxon>
        <taxon>Massarineae</taxon>
        <taxon>Didymosphaeriaceae</taxon>
        <taxon>Karstenula</taxon>
    </lineage>
</organism>
<dbReference type="PANTHER" id="PTHR34414:SF1">
    <property type="entry name" value="SUBTILISIN-LIKE SERINE PROTEASE"/>
    <property type="match status" value="1"/>
</dbReference>
<comment type="caution">
    <text evidence="1">The sequence shown here is derived from an EMBL/GenBank/DDBJ whole genome shotgun (WGS) entry which is preliminary data.</text>
</comment>
<evidence type="ECO:0000313" key="1">
    <source>
        <dbReference type="EMBL" id="KAF2450329.1"/>
    </source>
</evidence>
<keyword evidence="2" id="KW-1185">Reference proteome</keyword>
<accession>A0A9P4PWR9</accession>
<dbReference type="InterPro" id="IPR046536">
    <property type="entry name" value="DUF6601"/>
</dbReference>
<dbReference type="PANTHER" id="PTHR34414">
    <property type="entry name" value="HET DOMAIN-CONTAINING PROTEIN-RELATED"/>
    <property type="match status" value="1"/>
</dbReference>
<reference evidence="1" key="1">
    <citation type="journal article" date="2020" name="Stud. Mycol.">
        <title>101 Dothideomycetes genomes: a test case for predicting lifestyles and emergence of pathogens.</title>
        <authorList>
            <person name="Haridas S."/>
            <person name="Albert R."/>
            <person name="Binder M."/>
            <person name="Bloem J."/>
            <person name="Labutti K."/>
            <person name="Salamov A."/>
            <person name="Andreopoulos B."/>
            <person name="Baker S."/>
            <person name="Barry K."/>
            <person name="Bills G."/>
            <person name="Bluhm B."/>
            <person name="Cannon C."/>
            <person name="Castanera R."/>
            <person name="Culley D."/>
            <person name="Daum C."/>
            <person name="Ezra D."/>
            <person name="Gonzalez J."/>
            <person name="Henrissat B."/>
            <person name="Kuo A."/>
            <person name="Liang C."/>
            <person name="Lipzen A."/>
            <person name="Lutzoni F."/>
            <person name="Magnuson J."/>
            <person name="Mondo S."/>
            <person name="Nolan M."/>
            <person name="Ohm R."/>
            <person name="Pangilinan J."/>
            <person name="Park H.-J."/>
            <person name="Ramirez L."/>
            <person name="Alfaro M."/>
            <person name="Sun H."/>
            <person name="Tritt A."/>
            <person name="Yoshinaga Y."/>
            <person name="Zwiers L.-H."/>
            <person name="Turgeon B."/>
            <person name="Goodwin S."/>
            <person name="Spatafora J."/>
            <person name="Crous P."/>
            <person name="Grigoriev I."/>
        </authorList>
    </citation>
    <scope>NUCLEOTIDE SEQUENCE</scope>
    <source>
        <strain evidence="1">CBS 690.94</strain>
    </source>
</reference>
<dbReference type="Pfam" id="PF20246">
    <property type="entry name" value="DUF6601"/>
    <property type="match status" value="1"/>
</dbReference>
<dbReference type="Proteomes" id="UP000799764">
    <property type="component" value="Unassembled WGS sequence"/>
</dbReference>
<dbReference type="OrthoDB" id="5086500at2759"/>
<name>A0A9P4PWR9_9PLEO</name>
<dbReference type="EMBL" id="MU001493">
    <property type="protein sequence ID" value="KAF2450329.1"/>
    <property type="molecule type" value="Genomic_DNA"/>
</dbReference>
<evidence type="ECO:0000313" key="2">
    <source>
        <dbReference type="Proteomes" id="UP000799764"/>
    </source>
</evidence>
<dbReference type="AlphaFoldDB" id="A0A9P4PWR9"/>